<keyword evidence="5" id="KW-0521">NADP</keyword>
<evidence type="ECO:0000259" key="11">
    <source>
        <dbReference type="Pfam" id="PF07992"/>
    </source>
</evidence>
<evidence type="ECO:0000256" key="7">
    <source>
        <dbReference type="ARBA" id="ARBA00023157"/>
    </source>
</evidence>
<dbReference type="AlphaFoldDB" id="A0AAV3S816"/>
<keyword evidence="6 9" id="KW-0560">Oxidoreductase</keyword>
<dbReference type="EMBL" id="BAAABL010000060">
    <property type="protein sequence ID" value="GAA0306590.1"/>
    <property type="molecule type" value="Genomic_DNA"/>
</dbReference>
<dbReference type="Gene3D" id="3.30.390.30">
    <property type="match status" value="1"/>
</dbReference>
<comment type="caution">
    <text evidence="12">The sequence shown here is derived from an EMBL/GenBank/DDBJ whole genome shotgun (WGS) entry which is preliminary data.</text>
</comment>
<evidence type="ECO:0000256" key="3">
    <source>
        <dbReference type="ARBA" id="ARBA00022630"/>
    </source>
</evidence>
<gene>
    <name evidence="12" type="ORF">GCM10009066_20480</name>
</gene>
<dbReference type="Gene3D" id="3.50.50.60">
    <property type="entry name" value="FAD/NAD(P)-binding domain"/>
    <property type="match status" value="2"/>
</dbReference>
<dbReference type="InterPro" id="IPR023753">
    <property type="entry name" value="FAD/NAD-binding_dom"/>
</dbReference>
<feature type="domain" description="FAD/NAD(P)-binding" evidence="11">
    <location>
        <begin position="1"/>
        <end position="322"/>
    </location>
</feature>
<dbReference type="Pfam" id="PF02852">
    <property type="entry name" value="Pyr_redox_dim"/>
    <property type="match status" value="1"/>
</dbReference>
<keyword evidence="13" id="KW-1185">Reference proteome</keyword>
<dbReference type="SUPFAM" id="SSF55424">
    <property type="entry name" value="FAD/NAD-linked reductases, dimerisation (C-terminal) domain"/>
    <property type="match status" value="1"/>
</dbReference>
<dbReference type="InterPro" id="IPR004099">
    <property type="entry name" value="Pyr_nucl-diS_OxRdtase_dimer"/>
</dbReference>
<reference evidence="12 13" key="1">
    <citation type="journal article" date="2019" name="Int. J. Syst. Evol. Microbiol.">
        <title>The Global Catalogue of Microorganisms (GCM) 10K type strain sequencing project: providing services to taxonomists for standard genome sequencing and annotation.</title>
        <authorList>
            <consortium name="The Broad Institute Genomics Platform"/>
            <consortium name="The Broad Institute Genome Sequencing Center for Infectious Disease"/>
            <person name="Wu L."/>
            <person name="Ma J."/>
        </authorList>
    </citation>
    <scope>NUCLEOTIDE SEQUENCE [LARGE SCALE GENOMIC DNA]</scope>
    <source>
        <strain evidence="12 13">JCM 16330</strain>
    </source>
</reference>
<dbReference type="RefSeq" id="WP_211313134.1">
    <property type="nucleotide sequence ID" value="NZ_BAAABL010000060.1"/>
</dbReference>
<evidence type="ECO:0000256" key="4">
    <source>
        <dbReference type="ARBA" id="ARBA00022827"/>
    </source>
</evidence>
<evidence type="ECO:0000256" key="1">
    <source>
        <dbReference type="ARBA" id="ARBA00001974"/>
    </source>
</evidence>
<evidence type="ECO:0000313" key="13">
    <source>
        <dbReference type="Proteomes" id="UP001500837"/>
    </source>
</evidence>
<protein>
    <submittedName>
        <fullName evidence="12">NAD(P)/FAD-dependent oxidoreductase</fullName>
    </submittedName>
</protein>
<dbReference type="Pfam" id="PF07992">
    <property type="entry name" value="Pyr_redox_2"/>
    <property type="match status" value="1"/>
</dbReference>
<dbReference type="PANTHER" id="PTHR43014:SF5">
    <property type="entry name" value="GLUTATHIONE REDUCTASE (NADPH)"/>
    <property type="match status" value="1"/>
</dbReference>
<dbReference type="InterPro" id="IPR036188">
    <property type="entry name" value="FAD/NAD-bd_sf"/>
</dbReference>
<dbReference type="GO" id="GO:0016668">
    <property type="term" value="F:oxidoreductase activity, acting on a sulfur group of donors, NAD(P) as acceptor"/>
    <property type="evidence" value="ECO:0007669"/>
    <property type="project" value="InterPro"/>
</dbReference>
<comment type="similarity">
    <text evidence="2 9">Belongs to the class-I pyridine nucleotide-disulfide oxidoreductase family.</text>
</comment>
<keyword evidence="3 9" id="KW-0285">Flavoprotein</keyword>
<dbReference type="InterPro" id="IPR012999">
    <property type="entry name" value="Pyr_OxRdtase_I_AS"/>
</dbReference>
<dbReference type="InterPro" id="IPR016156">
    <property type="entry name" value="FAD/NAD-linked_Rdtase_dimer_sf"/>
</dbReference>
<evidence type="ECO:0000256" key="8">
    <source>
        <dbReference type="ARBA" id="ARBA00023284"/>
    </source>
</evidence>
<evidence type="ECO:0000256" key="5">
    <source>
        <dbReference type="ARBA" id="ARBA00022857"/>
    </source>
</evidence>
<sequence length="464" mass="49785">MHVLVIGAYGSAGVAAAEVLADADVEVTLVDDGEPGGGLCILRGCMPSKEMLSAAQHRFQARSDARLDADVTVDLDRVVARKDDHTAEFARHRRDAVHDLAEQENVAFHHETARFVDDGVVAVGDERYEPDYAIVATGSTPRTPDLTGIDEVDPMNSADVLDATELPDSGVVLGFGAVGLELVPYLAEAGEMDLTVIEHDARPLDRAAPEVGDGIVECYREEFGVDVLTNAGEQRVEATDDGGVRLTVKRGGSEETIEAEQLFCFTGRVPTVEGLGLEATRVDPGEGWIDPETLRARDDERVFAAGDVVGARNLLHTAKEEGEVAARNVLADWRDEVLETYDPITHHVIFTAAGVYPYVTVGMTPGEAEDAGHDVVSAAREASDDGVFRTKDAARGRAELVVDAADGTVLGYHGWHYEADVMAKTMQVIVETGIDVRDVPDRAFHPTTPEIIDGLVRKVAGELA</sequence>
<evidence type="ECO:0000256" key="2">
    <source>
        <dbReference type="ARBA" id="ARBA00007532"/>
    </source>
</evidence>
<keyword evidence="8 9" id="KW-0676">Redox-active center</keyword>
<dbReference type="PRINTS" id="PR00411">
    <property type="entry name" value="PNDRDTASEI"/>
</dbReference>
<evidence type="ECO:0000259" key="10">
    <source>
        <dbReference type="Pfam" id="PF02852"/>
    </source>
</evidence>
<name>A0AAV3S816_9EURY</name>
<keyword evidence="7" id="KW-1015">Disulfide bond</keyword>
<evidence type="ECO:0000256" key="9">
    <source>
        <dbReference type="RuleBase" id="RU003691"/>
    </source>
</evidence>
<dbReference type="PROSITE" id="PS00076">
    <property type="entry name" value="PYRIDINE_REDOX_1"/>
    <property type="match status" value="1"/>
</dbReference>
<proteinExistence type="inferred from homology"/>
<dbReference type="PANTHER" id="PTHR43014">
    <property type="entry name" value="MERCURIC REDUCTASE"/>
    <property type="match status" value="1"/>
</dbReference>
<feature type="domain" description="Pyridine nucleotide-disulphide oxidoreductase dimerisation" evidence="10">
    <location>
        <begin position="357"/>
        <end position="452"/>
    </location>
</feature>
<dbReference type="PRINTS" id="PR00368">
    <property type="entry name" value="FADPNR"/>
</dbReference>
<accession>A0AAV3S816</accession>
<evidence type="ECO:0000256" key="6">
    <source>
        <dbReference type="ARBA" id="ARBA00023002"/>
    </source>
</evidence>
<dbReference type="Proteomes" id="UP001500837">
    <property type="component" value="Unassembled WGS sequence"/>
</dbReference>
<evidence type="ECO:0000313" key="12">
    <source>
        <dbReference type="EMBL" id="GAA0306590.1"/>
    </source>
</evidence>
<comment type="cofactor">
    <cofactor evidence="1">
        <name>FAD</name>
        <dbReference type="ChEBI" id="CHEBI:57692"/>
    </cofactor>
</comment>
<dbReference type="SUPFAM" id="SSF51905">
    <property type="entry name" value="FAD/NAD(P)-binding domain"/>
    <property type="match status" value="1"/>
</dbReference>
<keyword evidence="4 9" id="KW-0274">FAD</keyword>
<organism evidence="12 13">
    <name type="scientific">Halarchaeum salinum</name>
    <dbReference type="NCBI Taxonomy" id="489912"/>
    <lineage>
        <taxon>Archaea</taxon>
        <taxon>Methanobacteriati</taxon>
        <taxon>Methanobacteriota</taxon>
        <taxon>Stenosarchaea group</taxon>
        <taxon>Halobacteria</taxon>
        <taxon>Halobacteriales</taxon>
        <taxon>Halobacteriaceae</taxon>
    </lineage>
</organism>